<dbReference type="AlphaFoldDB" id="A0A6C0K2K8"/>
<reference evidence="1" key="1">
    <citation type="journal article" date="2020" name="Nature">
        <title>Giant virus diversity and host interactions through global metagenomics.</title>
        <authorList>
            <person name="Schulz F."/>
            <person name="Roux S."/>
            <person name="Paez-Espino D."/>
            <person name="Jungbluth S."/>
            <person name="Walsh D.A."/>
            <person name="Denef V.J."/>
            <person name="McMahon K.D."/>
            <person name="Konstantinidis K.T."/>
            <person name="Eloe-Fadrosh E.A."/>
            <person name="Kyrpides N.C."/>
            <person name="Woyke T."/>
        </authorList>
    </citation>
    <scope>NUCLEOTIDE SEQUENCE</scope>
    <source>
        <strain evidence="1">GVMAG-S-1101165-84</strain>
    </source>
</reference>
<accession>A0A6C0K2K8</accession>
<dbReference type="SUPFAM" id="SSF53448">
    <property type="entry name" value="Nucleotide-diphospho-sugar transferases"/>
    <property type="match status" value="1"/>
</dbReference>
<dbReference type="InterPro" id="IPR029044">
    <property type="entry name" value="Nucleotide-diphossugar_trans"/>
</dbReference>
<organism evidence="1">
    <name type="scientific">viral metagenome</name>
    <dbReference type="NCBI Taxonomy" id="1070528"/>
    <lineage>
        <taxon>unclassified sequences</taxon>
        <taxon>metagenomes</taxon>
        <taxon>organismal metagenomes</taxon>
    </lineage>
</organism>
<evidence type="ECO:0000313" key="1">
    <source>
        <dbReference type="EMBL" id="QHU11326.1"/>
    </source>
</evidence>
<protein>
    <recommendedName>
        <fullName evidence="2">Glycosyltransferase 2-like domain-containing protein</fullName>
    </recommendedName>
</protein>
<dbReference type="EMBL" id="MN740781">
    <property type="protein sequence ID" value="QHU11326.1"/>
    <property type="molecule type" value="Genomic_DNA"/>
</dbReference>
<dbReference type="Gene3D" id="3.90.550.10">
    <property type="entry name" value="Spore Coat Polysaccharide Biosynthesis Protein SpsA, Chain A"/>
    <property type="match status" value="1"/>
</dbReference>
<name>A0A6C0K2K8_9ZZZZ</name>
<proteinExistence type="predicted"/>
<sequence>MNTYRCVIIGCAKNVAAHLPSTLAQIDVIRSLWLDAAVVIAENGSTDSTKQLLAEYAATKSHTHILTLDEANSIPLRTERLALVRNRLLDFVHETYSHFDYILSVDLDGILDGFKSSGLTELFKSFPVDTWDAVFANVAGKYYDIWALRSAEMGITYDCWDMILHLRLEGGVSRADAKAVCVTQFQKVIEPSPSRLIPVESAFGGLGLYRLAATRGCTYVGITRDCSCQRFVAFNQALCASETCEHVSFHKDMVANGAKLFICSSLLVKTQQEHL</sequence>
<evidence type="ECO:0008006" key="2">
    <source>
        <dbReference type="Google" id="ProtNLM"/>
    </source>
</evidence>